<dbReference type="SUPFAM" id="SSF52047">
    <property type="entry name" value="RNI-like"/>
    <property type="match status" value="1"/>
</dbReference>
<evidence type="ECO:0000313" key="3">
    <source>
        <dbReference type="Proteomes" id="UP000023152"/>
    </source>
</evidence>
<gene>
    <name evidence="2" type="ORF">RFI_20531</name>
</gene>
<evidence type="ECO:0000256" key="1">
    <source>
        <dbReference type="SAM" id="MobiDB-lite"/>
    </source>
</evidence>
<reference evidence="2 3" key="1">
    <citation type="journal article" date="2013" name="Curr. Biol.">
        <title>The Genome of the Foraminiferan Reticulomyxa filosa.</title>
        <authorList>
            <person name="Glockner G."/>
            <person name="Hulsmann N."/>
            <person name="Schleicher M."/>
            <person name="Noegel A.A."/>
            <person name="Eichinger L."/>
            <person name="Gallinger C."/>
            <person name="Pawlowski J."/>
            <person name="Sierra R."/>
            <person name="Euteneuer U."/>
            <person name="Pillet L."/>
            <person name="Moustafa A."/>
            <person name="Platzer M."/>
            <person name="Groth M."/>
            <person name="Szafranski K."/>
            <person name="Schliwa M."/>
        </authorList>
    </citation>
    <scope>NUCLEOTIDE SEQUENCE [LARGE SCALE GENOMIC DNA]</scope>
</reference>
<dbReference type="Proteomes" id="UP000023152">
    <property type="component" value="Unassembled WGS sequence"/>
</dbReference>
<dbReference type="EMBL" id="ASPP01017814">
    <property type="protein sequence ID" value="ETO16807.1"/>
    <property type="molecule type" value="Genomic_DNA"/>
</dbReference>
<accession>X6MTM7</accession>
<evidence type="ECO:0000313" key="2">
    <source>
        <dbReference type="EMBL" id="ETO16807.1"/>
    </source>
</evidence>
<organism evidence="2 3">
    <name type="scientific">Reticulomyxa filosa</name>
    <dbReference type="NCBI Taxonomy" id="46433"/>
    <lineage>
        <taxon>Eukaryota</taxon>
        <taxon>Sar</taxon>
        <taxon>Rhizaria</taxon>
        <taxon>Retaria</taxon>
        <taxon>Foraminifera</taxon>
        <taxon>Monothalamids</taxon>
        <taxon>Reticulomyxidae</taxon>
        <taxon>Reticulomyxa</taxon>
    </lineage>
</organism>
<keyword evidence="3" id="KW-1185">Reference proteome</keyword>
<dbReference type="InterPro" id="IPR032675">
    <property type="entry name" value="LRR_dom_sf"/>
</dbReference>
<feature type="non-terminal residue" evidence="2">
    <location>
        <position position="357"/>
    </location>
</feature>
<sequence>MGSYCSVSLSLACLFSFWQKKKWTGVVVILRFELWDLTLKQLYEREKEEELKSDKRMSEGGQFFKIILKKTNNSRRNDDDEEVAIEELKKLQEVSTETQTATDVQTKKIVSEDTSKEKNEEKEKEKEKKTKEVLTEAGNEKKSEKKLADEPLTEFAAMNIVLHDHLDVDAKAAYLDYSQLVQTISQLNFLSLDNCVDLKSKLYIVAHALMHRQCQIRNLNIQSTQWPTEEWLQNNRDWNRKSMKYAWKVLGQALLYNQSLKVLNVSNLKLPAEYIQILVDALAKRWQQQTTTTSTAVVAASSDISFQTELKDQANEDNDKVCDFSLHILNLSGNCIWQSPSCLQGLATLTCLRTLVI</sequence>
<protein>
    <submittedName>
        <fullName evidence="2">Uncharacterized protein</fullName>
    </submittedName>
</protein>
<feature type="region of interest" description="Disordered" evidence="1">
    <location>
        <begin position="102"/>
        <end position="145"/>
    </location>
</feature>
<proteinExistence type="predicted"/>
<name>X6MTM7_RETFI</name>
<dbReference type="Gene3D" id="3.80.10.10">
    <property type="entry name" value="Ribonuclease Inhibitor"/>
    <property type="match status" value="1"/>
</dbReference>
<comment type="caution">
    <text evidence="2">The sequence shown here is derived from an EMBL/GenBank/DDBJ whole genome shotgun (WGS) entry which is preliminary data.</text>
</comment>
<dbReference type="AlphaFoldDB" id="X6MTM7"/>
<feature type="compositionally biased region" description="Basic and acidic residues" evidence="1">
    <location>
        <begin position="105"/>
        <end position="145"/>
    </location>
</feature>